<dbReference type="OrthoDB" id="622132at2"/>
<evidence type="ECO:0000313" key="3">
    <source>
        <dbReference type="Proteomes" id="UP000321525"/>
    </source>
</evidence>
<protein>
    <recommendedName>
        <fullName evidence="5">BIG2 domain-containing protein</fullName>
    </recommendedName>
</protein>
<dbReference type="Proteomes" id="UP000321525">
    <property type="component" value="Unassembled WGS sequence"/>
</dbReference>
<dbReference type="Proteomes" id="UP000321917">
    <property type="component" value="Unassembled WGS sequence"/>
</dbReference>
<evidence type="ECO:0000313" key="2">
    <source>
        <dbReference type="EMBL" id="TWX71220.1"/>
    </source>
</evidence>
<evidence type="ECO:0000313" key="4">
    <source>
        <dbReference type="Proteomes" id="UP000321917"/>
    </source>
</evidence>
<proteinExistence type="predicted"/>
<reference evidence="2 4" key="1">
    <citation type="submission" date="2019-07" db="EMBL/GenBank/DDBJ databases">
        <title>Genomes of sea-ice associated Colwellia species.</title>
        <authorList>
            <person name="Bowman J.P."/>
        </authorList>
    </citation>
    <scope>NUCLEOTIDE SEQUENCE [LARGE SCALE GENOMIC DNA]</scope>
    <source>
        <strain evidence="1 3">ACAM 607</strain>
        <strain evidence="2 4">IC036</strain>
    </source>
</reference>
<dbReference type="PROSITE" id="PS51257">
    <property type="entry name" value="PROKAR_LIPOPROTEIN"/>
    <property type="match status" value="1"/>
</dbReference>
<keyword evidence="3" id="KW-1185">Reference proteome</keyword>
<dbReference type="SUPFAM" id="SSF89372">
    <property type="entry name" value="Fucose-specific lectin"/>
    <property type="match status" value="1"/>
</dbReference>
<organism evidence="2 4">
    <name type="scientific">Colwellia hornerae</name>
    <dbReference type="NCBI Taxonomy" id="89402"/>
    <lineage>
        <taxon>Bacteria</taxon>
        <taxon>Pseudomonadati</taxon>
        <taxon>Pseudomonadota</taxon>
        <taxon>Gammaproteobacteria</taxon>
        <taxon>Alteromonadales</taxon>
        <taxon>Colwelliaceae</taxon>
        <taxon>Colwellia</taxon>
    </lineage>
</organism>
<evidence type="ECO:0000313" key="1">
    <source>
        <dbReference type="EMBL" id="TWX61888.1"/>
    </source>
</evidence>
<comment type="caution">
    <text evidence="2">The sequence shown here is derived from an EMBL/GenBank/DDBJ whole genome shotgun (WGS) entry which is preliminary data.</text>
</comment>
<evidence type="ECO:0008006" key="5">
    <source>
        <dbReference type="Google" id="ProtNLM"/>
    </source>
</evidence>
<name>A0A5C6QRC4_9GAMM</name>
<dbReference type="Gene3D" id="2.60.40.1080">
    <property type="match status" value="2"/>
</dbReference>
<dbReference type="EMBL" id="VOLQ01000003">
    <property type="protein sequence ID" value="TWX71220.1"/>
    <property type="molecule type" value="Genomic_DNA"/>
</dbReference>
<gene>
    <name evidence="1" type="ORF">ESZ26_04540</name>
    <name evidence="2" type="ORF">ESZ27_02120</name>
</gene>
<dbReference type="RefSeq" id="WP_146798426.1">
    <property type="nucleotide sequence ID" value="NZ_VOLP01000006.1"/>
</dbReference>
<dbReference type="EMBL" id="VOLR01000005">
    <property type="protein sequence ID" value="TWX61888.1"/>
    <property type="molecule type" value="Genomic_DNA"/>
</dbReference>
<accession>A0A5C6QRC4</accession>
<dbReference type="AlphaFoldDB" id="A0A5C6QRC4"/>
<sequence length="636" mass="70569">MHILRIISLLTVSLFLMSCGGGGESNSSNTVAFVESLKLEASSLSNPKGRFFDITAEVRLSDGTKQSDALITNWVASDPSIVTITKLTDRSVRINTNNTGSVEITATHRGVSASVSLTITPAEIENVVVELRLRLRDSIAKGANFEIHAIGMSTDHLAVDLTNQVQWSTSESQILQIIEVNDIVNLKGENFGTANVVATFEGIDYIKEFTVSKIQALATKVENFGAFDSAIGEDGLQYSAWFENNFSLDDKLKLAIYNDSLELIDETTMFDNTDGLGIRVLKVAANSGLNSPTQAIVAYTTIDGLYVTTRTNSNWSAPITMASGNTGRQSISEAIELKLDESGNALLLWEFNSQGYYSVYSNETRNWSEAAQIPLLDFMHAYPKFSLTLNNNGQGIVLWQSWDDNTRWHLYSTMINISNPEQTSWSEQILIDSHRLGIEYDVALSNQGQILLAYDSEDELIRVVKYSSETGWGLPIIVSDNNEQRGSSPKIILNDNENAAVFWHNSYNTQLRVARFQPSIGWLTPENIDNPTESGPATPQWLAFKFTNDNKILAQLYFIGVIPLEVSFTESNSWQTSKLEDIAWSAKGTRVSLAETEMNNEGSGMMFWIESYTVYEDDGSNGTLSDLYIAPFRFEQ</sequence>